<keyword evidence="1" id="KW-0472">Membrane</keyword>
<reference evidence="2 3" key="1">
    <citation type="submission" date="2017-12" db="EMBL/GenBank/DDBJ databases">
        <title>Streptomyces populusis sp. nov., a novel endophytic actinobacterium isolated from stems of Populus adenopoda Maxim.</title>
        <authorList>
            <person name="Wang Z."/>
        </authorList>
    </citation>
    <scope>NUCLEOTIDE SEQUENCE [LARGE SCALE GENOMIC DNA]</scope>
    <source>
        <strain evidence="2 3">A249</strain>
    </source>
</reference>
<dbReference type="AlphaFoldDB" id="A0A2I0SG58"/>
<gene>
    <name evidence="2" type="ORF">CW362_32255</name>
</gene>
<keyword evidence="1" id="KW-0812">Transmembrane</keyword>
<dbReference type="EMBL" id="PJOS01000091">
    <property type="protein sequence ID" value="PKT68924.1"/>
    <property type="molecule type" value="Genomic_DNA"/>
</dbReference>
<evidence type="ECO:0008006" key="4">
    <source>
        <dbReference type="Google" id="ProtNLM"/>
    </source>
</evidence>
<feature type="transmembrane region" description="Helical" evidence="1">
    <location>
        <begin position="174"/>
        <end position="197"/>
    </location>
</feature>
<name>A0A2I0SG58_9ACTN</name>
<keyword evidence="1" id="KW-1133">Transmembrane helix</keyword>
<feature type="transmembrane region" description="Helical" evidence="1">
    <location>
        <begin position="142"/>
        <end position="162"/>
    </location>
</feature>
<keyword evidence="3" id="KW-1185">Reference proteome</keyword>
<evidence type="ECO:0000313" key="2">
    <source>
        <dbReference type="EMBL" id="PKT68924.1"/>
    </source>
</evidence>
<dbReference type="OrthoDB" id="4301627at2"/>
<evidence type="ECO:0000256" key="1">
    <source>
        <dbReference type="SAM" id="Phobius"/>
    </source>
</evidence>
<dbReference type="Proteomes" id="UP000236178">
    <property type="component" value="Unassembled WGS sequence"/>
</dbReference>
<comment type="caution">
    <text evidence="2">The sequence shown here is derived from an EMBL/GenBank/DDBJ whole genome shotgun (WGS) entry which is preliminary data.</text>
</comment>
<evidence type="ECO:0000313" key="3">
    <source>
        <dbReference type="Proteomes" id="UP000236178"/>
    </source>
</evidence>
<sequence>MTVTAGVYVVLGIAWSLRAYGDRRSAARLGSLDIDPYHAMAAAGRPENVDEAAAAVLIASGAALVDDEGIITVTSDRGEGHRRPEHPLPAALLDALDRKAGSASLRGIVHDAELCRARAAYLRARDAETLGRSGRRKDHVKGIAILTMAFLTLFYAVQIIFLREELAPHGVVESLFAALFLLVLWLMICVPMVWLVIRFWPDRRDPFREHCAKLPLHPALAALDDHRRGRLRESVLHKEEWEKERERRVDVDTPDAF</sequence>
<proteinExistence type="predicted"/>
<protein>
    <recommendedName>
        <fullName evidence="4">TIGR04222 domain-containing membrane protein</fullName>
    </recommendedName>
</protein>
<accession>A0A2I0SG58</accession>
<organism evidence="2 3">
    <name type="scientific">Streptomyces populi</name>
    <dbReference type="NCBI Taxonomy" id="2058924"/>
    <lineage>
        <taxon>Bacteria</taxon>
        <taxon>Bacillati</taxon>
        <taxon>Actinomycetota</taxon>
        <taxon>Actinomycetes</taxon>
        <taxon>Kitasatosporales</taxon>
        <taxon>Streptomycetaceae</taxon>
        <taxon>Streptomyces</taxon>
    </lineage>
</organism>